<evidence type="ECO:0000256" key="1">
    <source>
        <dbReference type="SAM" id="MobiDB-lite"/>
    </source>
</evidence>
<protein>
    <submittedName>
        <fullName evidence="2">Uncharacterized protein</fullName>
    </submittedName>
</protein>
<name>J3EUE4_9EURY</name>
<organism evidence="2 3">
    <name type="scientific">Halogranum salarium B-1</name>
    <dbReference type="NCBI Taxonomy" id="1210908"/>
    <lineage>
        <taxon>Archaea</taxon>
        <taxon>Methanobacteriati</taxon>
        <taxon>Methanobacteriota</taxon>
        <taxon>Stenosarchaea group</taxon>
        <taxon>Halobacteria</taxon>
        <taxon>Halobacteriales</taxon>
        <taxon>Haloferacaceae</taxon>
    </lineage>
</organism>
<evidence type="ECO:0000313" key="2">
    <source>
        <dbReference type="EMBL" id="EJN58002.1"/>
    </source>
</evidence>
<dbReference type="EMBL" id="ALJD01000009">
    <property type="protein sequence ID" value="EJN58002.1"/>
    <property type="molecule type" value="Genomic_DNA"/>
</dbReference>
<accession>J3EUE4</accession>
<dbReference type="Proteomes" id="UP000007813">
    <property type="component" value="Unassembled WGS sequence"/>
</dbReference>
<gene>
    <name evidence="2" type="ORF">HSB1_34190</name>
</gene>
<evidence type="ECO:0000313" key="3">
    <source>
        <dbReference type="Proteomes" id="UP000007813"/>
    </source>
</evidence>
<sequence>MFIFHNHLVVYKYCAEIKNISSRMISGKPTDESRIDPSLRGCNSQW</sequence>
<reference evidence="2 3" key="1">
    <citation type="journal article" date="2012" name="J. Bacteriol.">
        <title>Draft Genome Sequence of the Extremely Halophilic Archaeon Halogranum salarium B-1T.</title>
        <authorList>
            <person name="Kim K.K."/>
            <person name="Lee K.C."/>
            <person name="Lee J.S."/>
        </authorList>
    </citation>
    <scope>NUCLEOTIDE SEQUENCE [LARGE SCALE GENOMIC DNA]</scope>
    <source>
        <strain evidence="2 3">B-1</strain>
    </source>
</reference>
<proteinExistence type="predicted"/>
<comment type="caution">
    <text evidence="2">The sequence shown here is derived from an EMBL/GenBank/DDBJ whole genome shotgun (WGS) entry which is preliminary data.</text>
</comment>
<feature type="region of interest" description="Disordered" evidence="1">
    <location>
        <begin position="26"/>
        <end position="46"/>
    </location>
</feature>
<dbReference type="AlphaFoldDB" id="J3EUE4"/>